<keyword evidence="3" id="KW-0479">Metal-binding</keyword>
<evidence type="ECO:0000256" key="10">
    <source>
        <dbReference type="ARBA" id="ARBA00023242"/>
    </source>
</evidence>
<dbReference type="InterPro" id="IPR013087">
    <property type="entry name" value="Znf_C2H2_type"/>
</dbReference>
<comment type="subcellular location">
    <subcellularLocation>
        <location evidence="1">Nucleus</location>
    </subcellularLocation>
</comment>
<dbReference type="FunFam" id="3.30.160.60:FF:001370">
    <property type="entry name" value="Zinc finger protein"/>
    <property type="match status" value="1"/>
</dbReference>
<dbReference type="PhylomeDB" id="B4IPK6"/>
<evidence type="ECO:0000256" key="3">
    <source>
        <dbReference type="ARBA" id="ARBA00022723"/>
    </source>
</evidence>
<dbReference type="InterPro" id="IPR050331">
    <property type="entry name" value="Zinc_finger"/>
</dbReference>
<dbReference type="InterPro" id="IPR036236">
    <property type="entry name" value="Znf_C2H2_sf"/>
</dbReference>
<dbReference type="Gene3D" id="3.30.160.60">
    <property type="entry name" value="Classic Zinc Finger"/>
    <property type="match status" value="1"/>
</dbReference>
<evidence type="ECO:0000256" key="6">
    <source>
        <dbReference type="ARBA" id="ARBA00022833"/>
    </source>
</evidence>
<keyword evidence="7" id="KW-0805">Transcription regulation</keyword>
<protein>
    <submittedName>
        <fullName evidence="13">GM23982</fullName>
    </submittedName>
</protein>
<evidence type="ECO:0000256" key="2">
    <source>
        <dbReference type="ARBA" id="ARBA00006991"/>
    </source>
</evidence>
<evidence type="ECO:0000256" key="5">
    <source>
        <dbReference type="ARBA" id="ARBA00022771"/>
    </source>
</evidence>
<dbReference type="SMART" id="SM00355">
    <property type="entry name" value="ZnF_C2H2"/>
    <property type="match status" value="1"/>
</dbReference>
<dbReference type="GO" id="GO:0010468">
    <property type="term" value="P:regulation of gene expression"/>
    <property type="evidence" value="ECO:0007669"/>
    <property type="project" value="TreeGrafter"/>
</dbReference>
<dbReference type="PROSITE" id="PS50157">
    <property type="entry name" value="ZINC_FINGER_C2H2_2"/>
    <property type="match status" value="1"/>
</dbReference>
<evidence type="ECO:0000256" key="8">
    <source>
        <dbReference type="ARBA" id="ARBA00023125"/>
    </source>
</evidence>
<keyword evidence="5 11" id="KW-0863">Zinc-finger</keyword>
<keyword evidence="8" id="KW-0238">DNA-binding</keyword>
<dbReference type="AlphaFoldDB" id="B4IPK6"/>
<dbReference type="GO" id="GO:0005634">
    <property type="term" value="C:nucleus"/>
    <property type="evidence" value="ECO:0007669"/>
    <property type="project" value="UniProtKB-SubCell"/>
</dbReference>
<dbReference type="PANTHER" id="PTHR16515:SF66">
    <property type="entry name" value="C2H2-TYPE DOMAIN-CONTAINING PROTEIN"/>
    <property type="match status" value="1"/>
</dbReference>
<proteinExistence type="inferred from homology"/>
<sequence>NADLRQHKLRHSETKSFKCELCPHSFVTKAELTSHARTHTGDKHFECEVFVNARQEELPVC</sequence>
<organism evidence="14">
    <name type="scientific">Drosophila sechellia</name>
    <name type="common">Fruit fly</name>
    <dbReference type="NCBI Taxonomy" id="7238"/>
    <lineage>
        <taxon>Eukaryota</taxon>
        <taxon>Metazoa</taxon>
        <taxon>Ecdysozoa</taxon>
        <taxon>Arthropoda</taxon>
        <taxon>Hexapoda</taxon>
        <taxon>Insecta</taxon>
        <taxon>Pterygota</taxon>
        <taxon>Neoptera</taxon>
        <taxon>Endopterygota</taxon>
        <taxon>Diptera</taxon>
        <taxon>Brachycera</taxon>
        <taxon>Muscomorpha</taxon>
        <taxon>Ephydroidea</taxon>
        <taxon>Drosophilidae</taxon>
        <taxon>Drosophila</taxon>
        <taxon>Sophophora</taxon>
    </lineage>
</organism>
<dbReference type="SUPFAM" id="SSF57667">
    <property type="entry name" value="beta-beta-alpha zinc fingers"/>
    <property type="match status" value="1"/>
</dbReference>
<evidence type="ECO:0000256" key="4">
    <source>
        <dbReference type="ARBA" id="ARBA00022737"/>
    </source>
</evidence>
<keyword evidence="9" id="KW-0804">Transcription</keyword>
<dbReference type="HOGENOM" id="CLU_2929348_0_0_1"/>
<comment type="similarity">
    <text evidence="2">Belongs to the krueppel C2H2-type zinc-finger protein family.</text>
</comment>
<dbReference type="EMBL" id="CH681738">
    <property type="protein sequence ID" value="EDW54738.1"/>
    <property type="molecule type" value="Genomic_DNA"/>
</dbReference>
<evidence type="ECO:0000313" key="13">
    <source>
        <dbReference type="EMBL" id="EDW54738.1"/>
    </source>
</evidence>
<feature type="domain" description="C2H2-type" evidence="12">
    <location>
        <begin position="17"/>
        <end position="44"/>
    </location>
</feature>
<evidence type="ECO:0000259" key="12">
    <source>
        <dbReference type="PROSITE" id="PS50157"/>
    </source>
</evidence>
<keyword evidence="14" id="KW-1185">Reference proteome</keyword>
<dbReference type="PANTHER" id="PTHR16515">
    <property type="entry name" value="PR DOMAIN ZINC FINGER PROTEIN"/>
    <property type="match status" value="1"/>
</dbReference>
<accession>B4IPK6</accession>
<keyword evidence="6" id="KW-0862">Zinc</keyword>
<gene>
    <name evidence="13" type="primary">Dsec\GM23982</name>
    <name evidence="13" type="ORF">Dsec_GM23982</name>
</gene>
<evidence type="ECO:0000256" key="1">
    <source>
        <dbReference type="ARBA" id="ARBA00004123"/>
    </source>
</evidence>
<reference evidence="13 14" key="1">
    <citation type="journal article" date="2007" name="Nature">
        <title>Evolution of genes and genomes on the Drosophila phylogeny.</title>
        <authorList>
            <consortium name="Drosophila 12 Genomes Consortium"/>
            <person name="Clark A.G."/>
            <person name="Eisen M.B."/>
            <person name="Smith D.R."/>
            <person name="Bergman C.M."/>
            <person name="Oliver B."/>
            <person name="Markow T.A."/>
            <person name="Kaufman T.C."/>
            <person name="Kellis M."/>
            <person name="Gelbart W."/>
            <person name="Iyer V.N."/>
            <person name="Pollard D.A."/>
            <person name="Sackton T.B."/>
            <person name="Larracuente A.M."/>
            <person name="Singh N.D."/>
            <person name="Abad J.P."/>
            <person name="Abt D.N."/>
            <person name="Adryan B."/>
            <person name="Aguade M."/>
            <person name="Akashi H."/>
            <person name="Anderson W.W."/>
            <person name="Aquadro C.F."/>
            <person name="Ardell D.H."/>
            <person name="Arguello R."/>
            <person name="Artieri C.G."/>
            <person name="Barbash D.A."/>
            <person name="Barker D."/>
            <person name="Barsanti P."/>
            <person name="Batterham P."/>
            <person name="Batzoglou S."/>
            <person name="Begun D."/>
            <person name="Bhutkar A."/>
            <person name="Blanco E."/>
            <person name="Bosak S.A."/>
            <person name="Bradley R.K."/>
            <person name="Brand A.D."/>
            <person name="Brent M.R."/>
            <person name="Brooks A.N."/>
            <person name="Brown R.H."/>
            <person name="Butlin R.K."/>
            <person name="Caggese C."/>
            <person name="Calvi B.R."/>
            <person name="Bernardo de Carvalho A."/>
            <person name="Caspi A."/>
            <person name="Castrezana S."/>
            <person name="Celniker S.E."/>
            <person name="Chang J.L."/>
            <person name="Chapple C."/>
            <person name="Chatterji S."/>
            <person name="Chinwalla A."/>
            <person name="Civetta A."/>
            <person name="Clifton S.W."/>
            <person name="Comeron J.M."/>
            <person name="Costello J.C."/>
            <person name="Coyne J.A."/>
            <person name="Daub J."/>
            <person name="David R.G."/>
            <person name="Delcher A.L."/>
            <person name="Delehaunty K."/>
            <person name="Do C.B."/>
            <person name="Ebling H."/>
            <person name="Edwards K."/>
            <person name="Eickbush T."/>
            <person name="Evans J.D."/>
            <person name="Filipski A."/>
            <person name="Findeiss S."/>
            <person name="Freyhult E."/>
            <person name="Fulton L."/>
            <person name="Fulton R."/>
            <person name="Garcia A.C."/>
            <person name="Gardiner A."/>
            <person name="Garfield D.A."/>
            <person name="Garvin B.E."/>
            <person name="Gibson G."/>
            <person name="Gilbert D."/>
            <person name="Gnerre S."/>
            <person name="Godfrey J."/>
            <person name="Good R."/>
            <person name="Gotea V."/>
            <person name="Gravely B."/>
            <person name="Greenberg A.J."/>
            <person name="Griffiths-Jones S."/>
            <person name="Gross S."/>
            <person name="Guigo R."/>
            <person name="Gustafson E.A."/>
            <person name="Haerty W."/>
            <person name="Hahn M.W."/>
            <person name="Halligan D.L."/>
            <person name="Halpern A.L."/>
            <person name="Halter G.M."/>
            <person name="Han M.V."/>
            <person name="Heger A."/>
            <person name="Hillier L."/>
            <person name="Hinrichs A.S."/>
            <person name="Holmes I."/>
            <person name="Hoskins R.A."/>
            <person name="Hubisz M.J."/>
            <person name="Hultmark D."/>
            <person name="Huntley M.A."/>
            <person name="Jaffe D.B."/>
            <person name="Jagadeeshan S."/>
            <person name="Jeck W.R."/>
            <person name="Johnson J."/>
            <person name="Jones C.D."/>
            <person name="Jordan W.C."/>
            <person name="Karpen G.H."/>
            <person name="Kataoka E."/>
            <person name="Keightley P.D."/>
            <person name="Kheradpour P."/>
            <person name="Kirkness E.F."/>
            <person name="Koerich L.B."/>
            <person name="Kristiansen K."/>
            <person name="Kudrna D."/>
            <person name="Kulathinal R.J."/>
            <person name="Kumar S."/>
            <person name="Kwok R."/>
            <person name="Lander E."/>
            <person name="Langley C.H."/>
            <person name="Lapoint R."/>
            <person name="Lazzaro B.P."/>
            <person name="Lee S.J."/>
            <person name="Levesque L."/>
            <person name="Li R."/>
            <person name="Lin C.F."/>
            <person name="Lin M.F."/>
            <person name="Lindblad-Toh K."/>
            <person name="Llopart A."/>
            <person name="Long M."/>
            <person name="Low L."/>
            <person name="Lozovsky E."/>
            <person name="Lu J."/>
            <person name="Luo M."/>
            <person name="Machado C.A."/>
            <person name="Makalowski W."/>
            <person name="Marzo M."/>
            <person name="Matsuda M."/>
            <person name="Matzkin L."/>
            <person name="McAllister B."/>
            <person name="McBride C.S."/>
            <person name="McKernan B."/>
            <person name="McKernan K."/>
            <person name="Mendez-Lago M."/>
            <person name="Minx P."/>
            <person name="Mollenhauer M.U."/>
            <person name="Montooth K."/>
            <person name="Mount S.M."/>
            <person name="Mu X."/>
            <person name="Myers E."/>
            <person name="Negre B."/>
            <person name="Newfeld S."/>
            <person name="Nielsen R."/>
            <person name="Noor M.A."/>
            <person name="O'Grady P."/>
            <person name="Pachter L."/>
            <person name="Papaceit M."/>
            <person name="Parisi M.J."/>
            <person name="Parisi M."/>
            <person name="Parts L."/>
            <person name="Pedersen J.S."/>
            <person name="Pesole G."/>
            <person name="Phillippy A.M."/>
            <person name="Ponting C.P."/>
            <person name="Pop M."/>
            <person name="Porcelli D."/>
            <person name="Powell J.R."/>
            <person name="Prohaska S."/>
            <person name="Pruitt K."/>
            <person name="Puig M."/>
            <person name="Quesneville H."/>
            <person name="Ram K.R."/>
            <person name="Rand D."/>
            <person name="Rasmussen M.D."/>
            <person name="Reed L.K."/>
            <person name="Reenan R."/>
            <person name="Reily A."/>
            <person name="Remington K.A."/>
            <person name="Rieger T.T."/>
            <person name="Ritchie M.G."/>
            <person name="Robin C."/>
            <person name="Rogers Y.H."/>
            <person name="Rohde C."/>
            <person name="Rozas J."/>
            <person name="Rubenfield M.J."/>
            <person name="Ruiz A."/>
            <person name="Russo S."/>
            <person name="Salzberg S.L."/>
            <person name="Sanchez-Gracia A."/>
            <person name="Saranga D.J."/>
            <person name="Sato H."/>
            <person name="Schaeffer S.W."/>
            <person name="Schatz M.C."/>
            <person name="Schlenke T."/>
            <person name="Schwartz R."/>
            <person name="Segarra C."/>
            <person name="Singh R.S."/>
            <person name="Sirot L."/>
            <person name="Sirota M."/>
            <person name="Sisneros N.B."/>
            <person name="Smith C.D."/>
            <person name="Smith T.F."/>
            <person name="Spieth J."/>
            <person name="Stage D.E."/>
            <person name="Stark A."/>
            <person name="Stephan W."/>
            <person name="Strausberg R.L."/>
            <person name="Strempel S."/>
            <person name="Sturgill D."/>
            <person name="Sutton G."/>
            <person name="Sutton G.G."/>
            <person name="Tao W."/>
            <person name="Teichmann S."/>
            <person name="Tobari Y.N."/>
            <person name="Tomimura Y."/>
            <person name="Tsolas J.M."/>
            <person name="Valente V.L."/>
            <person name="Venter E."/>
            <person name="Venter J.C."/>
            <person name="Vicario S."/>
            <person name="Vieira F.G."/>
            <person name="Vilella A.J."/>
            <person name="Villasante A."/>
            <person name="Walenz B."/>
            <person name="Wang J."/>
            <person name="Wasserman M."/>
            <person name="Watts T."/>
            <person name="Wilson D."/>
            <person name="Wilson R.K."/>
            <person name="Wing R.A."/>
            <person name="Wolfner M.F."/>
            <person name="Wong A."/>
            <person name="Wong G.K."/>
            <person name="Wu C.I."/>
            <person name="Wu G."/>
            <person name="Yamamoto D."/>
            <person name="Yang H.P."/>
            <person name="Yang S.P."/>
            <person name="Yorke J.A."/>
            <person name="Yoshida K."/>
            <person name="Zdobnov E."/>
            <person name="Zhang P."/>
            <person name="Zhang Y."/>
            <person name="Zimin A.V."/>
            <person name="Baldwin J."/>
            <person name="Abdouelleil A."/>
            <person name="Abdulkadir J."/>
            <person name="Abebe A."/>
            <person name="Abera B."/>
            <person name="Abreu J."/>
            <person name="Acer S.C."/>
            <person name="Aftuck L."/>
            <person name="Alexander A."/>
            <person name="An P."/>
            <person name="Anderson E."/>
            <person name="Anderson S."/>
            <person name="Arachi H."/>
            <person name="Azer M."/>
            <person name="Bachantsang P."/>
            <person name="Barry A."/>
            <person name="Bayul T."/>
            <person name="Berlin A."/>
            <person name="Bessette D."/>
            <person name="Bloom T."/>
            <person name="Blye J."/>
            <person name="Boguslavskiy L."/>
            <person name="Bonnet C."/>
            <person name="Boukhgalter B."/>
            <person name="Bourzgui I."/>
            <person name="Brown A."/>
            <person name="Cahill P."/>
            <person name="Channer S."/>
            <person name="Cheshatsang Y."/>
            <person name="Chuda L."/>
            <person name="Citroen M."/>
            <person name="Collymore A."/>
            <person name="Cooke P."/>
            <person name="Costello M."/>
            <person name="D'Aco K."/>
            <person name="Daza R."/>
            <person name="De Haan G."/>
            <person name="DeGray S."/>
            <person name="DeMaso C."/>
            <person name="Dhargay N."/>
            <person name="Dooley K."/>
            <person name="Dooley E."/>
            <person name="Doricent M."/>
            <person name="Dorje P."/>
            <person name="Dorjee K."/>
            <person name="Dupes A."/>
            <person name="Elong R."/>
            <person name="Falk J."/>
            <person name="Farina A."/>
            <person name="Faro S."/>
            <person name="Ferguson D."/>
            <person name="Fisher S."/>
            <person name="Foley C.D."/>
            <person name="Franke A."/>
            <person name="Friedrich D."/>
            <person name="Gadbois L."/>
            <person name="Gearin G."/>
            <person name="Gearin C.R."/>
            <person name="Giannoukos G."/>
            <person name="Goode T."/>
            <person name="Graham J."/>
            <person name="Grandbois E."/>
            <person name="Grewal S."/>
            <person name="Gyaltsen K."/>
            <person name="Hafez N."/>
            <person name="Hagos B."/>
            <person name="Hall J."/>
            <person name="Henson C."/>
            <person name="Hollinger A."/>
            <person name="Honan T."/>
            <person name="Huard M.D."/>
            <person name="Hughes L."/>
            <person name="Hurhula B."/>
            <person name="Husby M.E."/>
            <person name="Kamat A."/>
            <person name="Kanga B."/>
            <person name="Kashin S."/>
            <person name="Khazanovich D."/>
            <person name="Kisner P."/>
            <person name="Lance K."/>
            <person name="Lara M."/>
            <person name="Lee W."/>
            <person name="Lennon N."/>
            <person name="Letendre F."/>
            <person name="LeVine R."/>
            <person name="Lipovsky A."/>
            <person name="Liu X."/>
            <person name="Liu J."/>
            <person name="Liu S."/>
            <person name="Lokyitsang T."/>
            <person name="Lokyitsang Y."/>
            <person name="Lubonja R."/>
            <person name="Lui A."/>
            <person name="MacDonald P."/>
            <person name="Magnisalis V."/>
            <person name="Maru K."/>
            <person name="Matthews C."/>
            <person name="McCusker W."/>
            <person name="McDonough S."/>
            <person name="Mehta T."/>
            <person name="Meldrim J."/>
            <person name="Meneus L."/>
            <person name="Mihai O."/>
            <person name="Mihalev A."/>
            <person name="Mihova T."/>
            <person name="Mittelman R."/>
            <person name="Mlenga V."/>
            <person name="Montmayeur A."/>
            <person name="Mulrain L."/>
            <person name="Navidi A."/>
            <person name="Naylor J."/>
            <person name="Negash T."/>
            <person name="Nguyen T."/>
            <person name="Nguyen N."/>
            <person name="Nicol R."/>
            <person name="Norbu C."/>
            <person name="Norbu N."/>
            <person name="Novod N."/>
            <person name="O'Neill B."/>
            <person name="Osman S."/>
            <person name="Markiewicz E."/>
            <person name="Oyono O.L."/>
            <person name="Patti C."/>
            <person name="Phunkhang P."/>
            <person name="Pierre F."/>
            <person name="Priest M."/>
            <person name="Raghuraman S."/>
            <person name="Rege F."/>
            <person name="Reyes R."/>
            <person name="Rise C."/>
            <person name="Rogov P."/>
            <person name="Ross K."/>
            <person name="Ryan E."/>
            <person name="Settipalli S."/>
            <person name="Shea T."/>
            <person name="Sherpa N."/>
            <person name="Shi L."/>
            <person name="Shih D."/>
            <person name="Sparrow T."/>
            <person name="Spaulding J."/>
            <person name="Stalker J."/>
            <person name="Stange-Thomann N."/>
            <person name="Stavropoulos S."/>
            <person name="Stone C."/>
            <person name="Strader C."/>
            <person name="Tesfaye S."/>
            <person name="Thomson T."/>
            <person name="Thoulutsang Y."/>
            <person name="Thoulutsang D."/>
            <person name="Topham K."/>
            <person name="Topping I."/>
            <person name="Tsamla T."/>
            <person name="Vassiliev H."/>
            <person name="Vo A."/>
            <person name="Wangchuk T."/>
            <person name="Wangdi T."/>
            <person name="Weiand M."/>
            <person name="Wilkinson J."/>
            <person name="Wilson A."/>
            <person name="Yadav S."/>
            <person name="Young G."/>
            <person name="Yu Q."/>
            <person name="Zembek L."/>
            <person name="Zhong D."/>
            <person name="Zimmer A."/>
            <person name="Zwirko Z."/>
            <person name="Jaffe D.B."/>
            <person name="Alvarez P."/>
            <person name="Brockman W."/>
            <person name="Butler J."/>
            <person name="Chin C."/>
            <person name="Gnerre S."/>
            <person name="Grabherr M."/>
            <person name="Kleber M."/>
            <person name="Mauceli E."/>
            <person name="MacCallum I."/>
        </authorList>
    </citation>
    <scope>NUCLEOTIDE SEQUENCE [LARGE SCALE GENOMIC DNA]</scope>
    <source>
        <strain evidence="14">Rob3c / Tucson 14021-0248.25</strain>
    </source>
</reference>
<keyword evidence="10" id="KW-0539">Nucleus</keyword>
<keyword evidence="4" id="KW-0677">Repeat</keyword>
<dbReference type="PROSITE" id="PS00028">
    <property type="entry name" value="ZINC_FINGER_C2H2_1"/>
    <property type="match status" value="1"/>
</dbReference>
<evidence type="ECO:0000256" key="11">
    <source>
        <dbReference type="PROSITE-ProRule" id="PRU00042"/>
    </source>
</evidence>
<evidence type="ECO:0000256" key="9">
    <source>
        <dbReference type="ARBA" id="ARBA00023163"/>
    </source>
</evidence>
<dbReference type="GO" id="GO:0003690">
    <property type="term" value="F:double-stranded DNA binding"/>
    <property type="evidence" value="ECO:0007669"/>
    <property type="project" value="UniProtKB-ARBA"/>
</dbReference>
<name>B4IPK6_DROSE</name>
<feature type="non-terminal residue" evidence="13">
    <location>
        <position position="1"/>
    </location>
</feature>
<evidence type="ECO:0000256" key="7">
    <source>
        <dbReference type="ARBA" id="ARBA00023015"/>
    </source>
</evidence>
<dbReference type="Proteomes" id="UP000001292">
    <property type="component" value="Unassembled WGS sequence"/>
</dbReference>
<dbReference type="GO" id="GO:0008270">
    <property type="term" value="F:zinc ion binding"/>
    <property type="evidence" value="ECO:0007669"/>
    <property type="project" value="UniProtKB-KW"/>
</dbReference>
<evidence type="ECO:0000313" key="14">
    <source>
        <dbReference type="Proteomes" id="UP000001292"/>
    </source>
</evidence>
<dbReference type="Pfam" id="PF00096">
    <property type="entry name" value="zf-C2H2"/>
    <property type="match status" value="1"/>
</dbReference>